<accession>W9QYH3</accession>
<sequence length="81" mass="9426">MDGNMKWQSADHSKQNPISVPANRISFSHSDIFLLHMICVMLHRLELCSWLPACLPPEYRLQTTDYKDIFSFVCLFVYGFA</sequence>
<dbReference type="Proteomes" id="UP000030645">
    <property type="component" value="Unassembled WGS sequence"/>
</dbReference>
<keyword evidence="2" id="KW-1185">Reference proteome</keyword>
<dbReference type="AlphaFoldDB" id="W9QYH3"/>
<gene>
    <name evidence="1" type="ORF">L484_019639</name>
</gene>
<evidence type="ECO:0000313" key="1">
    <source>
        <dbReference type="EMBL" id="EXB29117.1"/>
    </source>
</evidence>
<proteinExistence type="predicted"/>
<evidence type="ECO:0000313" key="2">
    <source>
        <dbReference type="Proteomes" id="UP000030645"/>
    </source>
</evidence>
<name>W9QYH3_9ROSA</name>
<protein>
    <submittedName>
        <fullName evidence="1">Uncharacterized protein</fullName>
    </submittedName>
</protein>
<dbReference type="EMBL" id="KE343429">
    <property type="protein sequence ID" value="EXB29117.1"/>
    <property type="molecule type" value="Genomic_DNA"/>
</dbReference>
<reference evidence="2" key="1">
    <citation type="submission" date="2013-01" db="EMBL/GenBank/DDBJ databases">
        <title>Draft Genome Sequence of a Mulberry Tree, Morus notabilis C.K. Schneid.</title>
        <authorList>
            <person name="He N."/>
            <person name="Zhao S."/>
        </authorList>
    </citation>
    <scope>NUCLEOTIDE SEQUENCE</scope>
</reference>
<organism evidence="1 2">
    <name type="scientific">Morus notabilis</name>
    <dbReference type="NCBI Taxonomy" id="981085"/>
    <lineage>
        <taxon>Eukaryota</taxon>
        <taxon>Viridiplantae</taxon>
        <taxon>Streptophyta</taxon>
        <taxon>Embryophyta</taxon>
        <taxon>Tracheophyta</taxon>
        <taxon>Spermatophyta</taxon>
        <taxon>Magnoliopsida</taxon>
        <taxon>eudicotyledons</taxon>
        <taxon>Gunneridae</taxon>
        <taxon>Pentapetalae</taxon>
        <taxon>rosids</taxon>
        <taxon>fabids</taxon>
        <taxon>Rosales</taxon>
        <taxon>Moraceae</taxon>
        <taxon>Moreae</taxon>
        <taxon>Morus</taxon>
    </lineage>
</organism>